<evidence type="ECO:0000259" key="1">
    <source>
        <dbReference type="Pfam" id="PF01643"/>
    </source>
</evidence>
<sequence>MYTITGRVGTSQTDKHGDMKLISAMDAIQDCSIFWMESEPTFLKYFQENHLGMFLAFRQIDVLKLPKYSESITVSTGIYDCKGPYGYRNTVLYDENQTPCILSWEIGAFVRLETGRMEKIPGDVIKSLIIDPKVPMEYLSRKIILPKEGFEGMPAFSVRRNDIDFNGHMNNVRYLEAAFEFLPDDFNVTRISTEYKNPALYGNSLYPKLCKEDACIYLLLEDQNSRPYTIMKIE</sequence>
<dbReference type="Proteomes" id="UP001523566">
    <property type="component" value="Unassembled WGS sequence"/>
</dbReference>
<comment type="caution">
    <text evidence="3">The sequence shown here is derived from an EMBL/GenBank/DDBJ whole genome shotgun (WGS) entry which is preliminary data.</text>
</comment>
<feature type="domain" description="Acyl-ACP thioesterase-like C-terminal" evidence="2">
    <location>
        <begin position="155"/>
        <end position="204"/>
    </location>
</feature>
<dbReference type="Gene3D" id="3.10.129.10">
    <property type="entry name" value="Hotdog Thioesterase"/>
    <property type="match status" value="1"/>
</dbReference>
<dbReference type="RefSeq" id="WP_262065885.1">
    <property type="nucleotide sequence ID" value="NZ_JAMXOD010000007.1"/>
</dbReference>
<dbReference type="InterPro" id="IPR029069">
    <property type="entry name" value="HotDog_dom_sf"/>
</dbReference>
<keyword evidence="4" id="KW-1185">Reference proteome</keyword>
<dbReference type="SUPFAM" id="SSF54637">
    <property type="entry name" value="Thioesterase/thiol ester dehydrase-isomerase"/>
    <property type="match status" value="2"/>
</dbReference>
<protein>
    <submittedName>
        <fullName evidence="3">Thioesterase</fullName>
    </submittedName>
</protein>
<reference evidence="3 4" key="1">
    <citation type="journal article" date="2022" name="Genome Biol. Evol.">
        <title>Host diet, physiology and behaviors set the stage for Lachnospiraceae cladogenesis.</title>
        <authorList>
            <person name="Vera-Ponce De Leon A."/>
            <person name="Schneider M."/>
            <person name="Jahnes B.C."/>
            <person name="Sadowski V."/>
            <person name="Camuy-Velez L.A."/>
            <person name="Duan J."/>
            <person name="Sabree Z.L."/>
        </authorList>
    </citation>
    <scope>NUCLEOTIDE SEQUENCE [LARGE SCALE GENOMIC DNA]</scope>
    <source>
        <strain evidence="3 4">PAL113</strain>
    </source>
</reference>
<dbReference type="InterPro" id="IPR049427">
    <property type="entry name" value="Acyl-ACP_TE_C"/>
</dbReference>
<name>A0ABT1E8R6_9FIRM</name>
<evidence type="ECO:0000313" key="4">
    <source>
        <dbReference type="Proteomes" id="UP001523566"/>
    </source>
</evidence>
<dbReference type="InterPro" id="IPR002864">
    <property type="entry name" value="Acyl-ACP_thioesterase_NHD"/>
</dbReference>
<dbReference type="Pfam" id="PF01643">
    <property type="entry name" value="Acyl-ACP_TE"/>
    <property type="match status" value="1"/>
</dbReference>
<evidence type="ECO:0000313" key="3">
    <source>
        <dbReference type="EMBL" id="MCP1102101.1"/>
    </source>
</evidence>
<accession>A0ABT1E8R6</accession>
<dbReference type="EMBL" id="JAMZFW010000007">
    <property type="protein sequence ID" value="MCP1102101.1"/>
    <property type="molecule type" value="Genomic_DNA"/>
</dbReference>
<proteinExistence type="predicted"/>
<organism evidence="3 4">
    <name type="scientific">Aequitasia blattaphilus</name>
    <dbReference type="NCBI Taxonomy" id="2949332"/>
    <lineage>
        <taxon>Bacteria</taxon>
        <taxon>Bacillati</taxon>
        <taxon>Bacillota</taxon>
        <taxon>Clostridia</taxon>
        <taxon>Lachnospirales</taxon>
        <taxon>Lachnospiraceae</taxon>
        <taxon>Aequitasia</taxon>
    </lineage>
</organism>
<feature type="domain" description="Acyl-ACP thioesterase N-terminal hotdog" evidence="1">
    <location>
        <begin position="10"/>
        <end position="126"/>
    </location>
</feature>
<dbReference type="Pfam" id="PF20791">
    <property type="entry name" value="Acyl-ACP_TE_C"/>
    <property type="match status" value="1"/>
</dbReference>
<gene>
    <name evidence="3" type="ORF">NK125_06670</name>
</gene>
<evidence type="ECO:0000259" key="2">
    <source>
        <dbReference type="Pfam" id="PF20791"/>
    </source>
</evidence>